<name>A0ACC2IPM8_9PEZI</name>
<protein>
    <submittedName>
        <fullName evidence="1">Uncharacterized protein</fullName>
    </submittedName>
</protein>
<sequence length="193" mass="21892">MFYSAIPRPSPRCIQQGVDSRRSYTALQPYSPRGGSLHVVFNTPDENIHRRLKAPIANLFTAKNVLSHEPQVDEVLAVLQEKLESRYVSNGRVIELVSWMGYFAFDVMGTLAFSKRHGCLDHGKDVGGMIGDIRDFVKVAAPWTQVPQLDGLLRKTRVGDWIQRHFFRSPSLDILGVVERLIVEKKAYIITAW</sequence>
<organism evidence="1 2">
    <name type="scientific">Nemania bipapillata</name>
    <dbReference type="NCBI Taxonomy" id="110536"/>
    <lineage>
        <taxon>Eukaryota</taxon>
        <taxon>Fungi</taxon>
        <taxon>Dikarya</taxon>
        <taxon>Ascomycota</taxon>
        <taxon>Pezizomycotina</taxon>
        <taxon>Sordariomycetes</taxon>
        <taxon>Xylariomycetidae</taxon>
        <taxon>Xylariales</taxon>
        <taxon>Xylariaceae</taxon>
        <taxon>Nemania</taxon>
    </lineage>
</organism>
<dbReference type="EMBL" id="JAPESX010001138">
    <property type="protein sequence ID" value="KAJ8117024.1"/>
    <property type="molecule type" value="Genomic_DNA"/>
</dbReference>
<gene>
    <name evidence="1" type="ORF">ONZ43_g4299</name>
</gene>
<dbReference type="Proteomes" id="UP001153334">
    <property type="component" value="Unassembled WGS sequence"/>
</dbReference>
<keyword evidence="2" id="KW-1185">Reference proteome</keyword>
<evidence type="ECO:0000313" key="2">
    <source>
        <dbReference type="Proteomes" id="UP001153334"/>
    </source>
</evidence>
<accession>A0ACC2IPM8</accession>
<reference evidence="1" key="1">
    <citation type="submission" date="2022-11" db="EMBL/GenBank/DDBJ databases">
        <title>Genome Sequence of Nemania bipapillata.</title>
        <authorList>
            <person name="Buettner E."/>
        </authorList>
    </citation>
    <scope>NUCLEOTIDE SEQUENCE</scope>
    <source>
        <strain evidence="1">CP14</strain>
    </source>
</reference>
<proteinExistence type="predicted"/>
<evidence type="ECO:0000313" key="1">
    <source>
        <dbReference type="EMBL" id="KAJ8117024.1"/>
    </source>
</evidence>
<comment type="caution">
    <text evidence="1">The sequence shown here is derived from an EMBL/GenBank/DDBJ whole genome shotgun (WGS) entry which is preliminary data.</text>
</comment>